<dbReference type="EMBL" id="LAQT01000009">
    <property type="protein sequence ID" value="KPC52603.1"/>
    <property type="molecule type" value="Genomic_DNA"/>
</dbReference>
<feature type="transmembrane region" description="Helical" evidence="2">
    <location>
        <begin position="461"/>
        <end position="486"/>
    </location>
</feature>
<keyword evidence="2" id="KW-0472">Membrane</keyword>
<dbReference type="STRING" id="857265.WG78_12185"/>
<evidence type="ECO:0000313" key="3">
    <source>
        <dbReference type="EMBL" id="KPC52603.1"/>
    </source>
</evidence>
<dbReference type="RefSeq" id="WP_053938087.1">
    <property type="nucleotide sequence ID" value="NZ_LAQT01000009.1"/>
</dbReference>
<name>A0A0N0GNJ8_9NEIS</name>
<protein>
    <recommendedName>
        <fullName evidence="5">Peptidoglycan binding domain protein</fullName>
    </recommendedName>
</protein>
<feature type="transmembrane region" description="Helical" evidence="2">
    <location>
        <begin position="6"/>
        <end position="30"/>
    </location>
</feature>
<keyword evidence="2" id="KW-0812">Transmembrane</keyword>
<organism evidence="3 4">
    <name type="scientific">Amantichitinum ursilacus</name>
    <dbReference type="NCBI Taxonomy" id="857265"/>
    <lineage>
        <taxon>Bacteria</taxon>
        <taxon>Pseudomonadati</taxon>
        <taxon>Pseudomonadota</taxon>
        <taxon>Betaproteobacteria</taxon>
        <taxon>Neisseriales</taxon>
        <taxon>Chitinibacteraceae</taxon>
        <taxon>Amantichitinum</taxon>
    </lineage>
</organism>
<feature type="transmembrane region" description="Helical" evidence="2">
    <location>
        <begin position="180"/>
        <end position="198"/>
    </location>
</feature>
<comment type="caution">
    <text evidence="3">The sequence shown here is derived from an EMBL/GenBank/DDBJ whole genome shotgun (WGS) entry which is preliminary data.</text>
</comment>
<feature type="region of interest" description="Disordered" evidence="1">
    <location>
        <begin position="589"/>
        <end position="620"/>
    </location>
</feature>
<accession>A0A0N0GNJ8</accession>
<evidence type="ECO:0000313" key="4">
    <source>
        <dbReference type="Proteomes" id="UP000037939"/>
    </source>
</evidence>
<feature type="compositionally biased region" description="Pro residues" evidence="1">
    <location>
        <begin position="605"/>
        <end position="618"/>
    </location>
</feature>
<proteinExistence type="predicted"/>
<keyword evidence="4" id="KW-1185">Reference proteome</keyword>
<dbReference type="AlphaFoldDB" id="A0A0N0GNJ8"/>
<evidence type="ECO:0000256" key="1">
    <source>
        <dbReference type="SAM" id="MobiDB-lite"/>
    </source>
</evidence>
<keyword evidence="2" id="KW-1133">Transmembrane helix</keyword>
<feature type="compositionally biased region" description="Low complexity" evidence="1">
    <location>
        <begin position="589"/>
        <end position="604"/>
    </location>
</feature>
<sequence>MDNRLLDVSIGLVLVFALTSLLASILLGLLQNVLKSRGKVLTQAVSSMFGDDDKLAQMFYCLPLIRTLYRNDRHPSYLEPDLFCSALFDLLGRHVPEANLVRGNGTPQDFVVRLSTVLAQKFPEQASGLGAATGLVALGGTLQTLAAGAADWPAFETRITQWFTATTDRASGWFTRQSQIWLFGIGFVLALAMNINPIRIGEALWRDPVLRAAMVESARSITQENTALVQAAAVASAAAAAEKLNEKPAPQAASKPADGSAFSDKQFNALRALLRQDDGSSGVALQLMIGAAHLKAAVDAERDARKMPVHADGMLEQLAAITDRQLADLGNRAKAAAQHKGTGTAADIGIAAADQLALIEQGIANERYLDGLTRAPKAVASAPVTAPSSAPAVDCSGVVAAAAYVGDKVYHADAASDVARANPQTEDLSWAAGKLCALGIPMGWQTNPPAPPWTPQPTQALFYWVAMIAGFLIAAAACTLGAQFWFDLLTKLVNMRGSGNKPVEGADASKPVTTASSGQVGGVYASPAPAARAAGQQGGEQLGQHVGEVLGRAVAGAVLTPAPTPVETPAPAPAVVPVGVPVAGGDVVSYAPPAAEPDAALDPTPSLPSDPAPKPSPTPALLLPPAAAVIAAITSLTPAPSQLWLNVVEETLTADSVKVEAVQLALGMAKGAASGILDGATREAIRAWHLANNRGSSTELSVLDLVTLLGRWP</sequence>
<gene>
    <name evidence="3" type="ORF">WG78_12185</name>
</gene>
<dbReference type="Proteomes" id="UP000037939">
    <property type="component" value="Unassembled WGS sequence"/>
</dbReference>
<evidence type="ECO:0008006" key="5">
    <source>
        <dbReference type="Google" id="ProtNLM"/>
    </source>
</evidence>
<evidence type="ECO:0000256" key="2">
    <source>
        <dbReference type="SAM" id="Phobius"/>
    </source>
</evidence>
<reference evidence="3 4" key="1">
    <citation type="submission" date="2015-07" db="EMBL/GenBank/DDBJ databases">
        <title>Draft genome sequence of the Amantichitinum ursilacus IGB-41, a new chitin-degrading bacterium.</title>
        <authorList>
            <person name="Kirstahler P."/>
            <person name="Guenther M."/>
            <person name="Grumaz C."/>
            <person name="Rupp S."/>
            <person name="Zibek S."/>
            <person name="Sohn K."/>
        </authorList>
    </citation>
    <scope>NUCLEOTIDE SEQUENCE [LARGE SCALE GENOMIC DNA]</scope>
    <source>
        <strain evidence="3 4">IGB-41</strain>
    </source>
</reference>